<gene>
    <name evidence="2" type="ORF">H8792_007465</name>
</gene>
<dbReference type="Pfam" id="PF00581">
    <property type="entry name" value="Rhodanese"/>
    <property type="match status" value="1"/>
</dbReference>
<dbReference type="EMBL" id="JACBGI020000012">
    <property type="protein sequence ID" value="MBF6058176.1"/>
    <property type="molecule type" value="Genomic_DNA"/>
</dbReference>
<dbReference type="PROSITE" id="PS50206">
    <property type="entry name" value="RHODANESE_3"/>
    <property type="match status" value="1"/>
</dbReference>
<feature type="domain" description="Rhodanese" evidence="1">
    <location>
        <begin position="28"/>
        <end position="125"/>
    </location>
</feature>
<dbReference type="SUPFAM" id="SSF52821">
    <property type="entry name" value="Rhodanese/Cell cycle control phosphatase"/>
    <property type="match status" value="1"/>
</dbReference>
<dbReference type="RefSeq" id="WP_185978319.1">
    <property type="nucleotide sequence ID" value="NZ_JACBGI020000012.1"/>
</dbReference>
<dbReference type="Proteomes" id="UP001193680">
    <property type="component" value="Unassembled WGS sequence"/>
</dbReference>
<organism evidence="2 3">
    <name type="scientific">Thiomicrorhabdus heinhorstiae</name>
    <dbReference type="NCBI Taxonomy" id="2748010"/>
    <lineage>
        <taxon>Bacteria</taxon>
        <taxon>Pseudomonadati</taxon>
        <taxon>Pseudomonadota</taxon>
        <taxon>Gammaproteobacteria</taxon>
        <taxon>Thiotrichales</taxon>
        <taxon>Piscirickettsiaceae</taxon>
        <taxon>Thiomicrorhabdus</taxon>
    </lineage>
</organism>
<keyword evidence="3" id="KW-1185">Reference proteome</keyword>
<dbReference type="InterPro" id="IPR001763">
    <property type="entry name" value="Rhodanese-like_dom"/>
</dbReference>
<dbReference type="PANTHER" id="PTHR44086">
    <property type="entry name" value="THIOSULFATE SULFURTRANSFERASE RDL2, MITOCHONDRIAL-RELATED"/>
    <property type="match status" value="1"/>
</dbReference>
<reference evidence="2 3" key="1">
    <citation type="submission" date="2020-11" db="EMBL/GenBank/DDBJ databases">
        <title>Sulfur oxidizing isolate from Hospital Hole Sinkhole.</title>
        <authorList>
            <person name="Scott K.M."/>
        </authorList>
    </citation>
    <scope>NUCLEOTIDE SEQUENCE [LARGE SCALE GENOMIC DNA]</scope>
    <source>
        <strain evidence="2 3">HH1</strain>
    </source>
</reference>
<name>A0ABS0BZA6_9GAMM</name>
<protein>
    <submittedName>
        <fullName evidence="2">Sulfurtransferase</fullName>
    </submittedName>
</protein>
<dbReference type="PANTHER" id="PTHR44086:SF10">
    <property type="entry name" value="THIOSULFATE SULFURTRANSFERASE_RHODANESE-LIKE DOMAIN-CONTAINING PROTEIN 3"/>
    <property type="match status" value="1"/>
</dbReference>
<accession>A0ABS0BZA6</accession>
<sequence length="144" mass="16052">MPIHLKDLVTEAKAIINEVDYAEARGLLQNGYTPLDVRESYEYLTGTIPMSKHISRGLLEPKCDTDFAGHDPDMEDPDKCWLVFCQAGGRGALATYTMRKMGFKNVVNLAGGFKAWQNAGLDITCPPTEEGLMLCNHPWNPQHQ</sequence>
<evidence type="ECO:0000259" key="1">
    <source>
        <dbReference type="PROSITE" id="PS50206"/>
    </source>
</evidence>
<proteinExistence type="predicted"/>
<dbReference type="SMART" id="SM00450">
    <property type="entry name" value="RHOD"/>
    <property type="match status" value="1"/>
</dbReference>
<dbReference type="InterPro" id="IPR036873">
    <property type="entry name" value="Rhodanese-like_dom_sf"/>
</dbReference>
<evidence type="ECO:0000313" key="2">
    <source>
        <dbReference type="EMBL" id="MBF6058176.1"/>
    </source>
</evidence>
<evidence type="ECO:0000313" key="3">
    <source>
        <dbReference type="Proteomes" id="UP001193680"/>
    </source>
</evidence>
<dbReference type="Gene3D" id="3.40.250.10">
    <property type="entry name" value="Rhodanese-like domain"/>
    <property type="match status" value="1"/>
</dbReference>
<comment type="caution">
    <text evidence="2">The sequence shown here is derived from an EMBL/GenBank/DDBJ whole genome shotgun (WGS) entry which is preliminary data.</text>
</comment>